<feature type="domain" description="GGDEF" evidence="3">
    <location>
        <begin position="538"/>
        <end position="672"/>
    </location>
</feature>
<evidence type="ECO:0000313" key="5">
    <source>
        <dbReference type="Proteomes" id="UP000502041"/>
    </source>
</evidence>
<reference evidence="4 5" key="1">
    <citation type="submission" date="2020-04" db="EMBL/GenBank/DDBJ databases">
        <title>Complete genome of a Psychrophilic, Marine, Gas Vacuolate Bacterium Polaromonas vacuolata KCTC 22033T.</title>
        <authorList>
            <person name="Hwang K."/>
            <person name="Kim K.M."/>
        </authorList>
    </citation>
    <scope>NUCLEOTIDE SEQUENCE [LARGE SCALE GENOMIC DNA]</scope>
    <source>
        <strain evidence="4 5">KCTC 22033</strain>
    </source>
</reference>
<dbReference type="AlphaFoldDB" id="A0A6H2HCR4"/>
<dbReference type="Gene3D" id="3.30.450.20">
    <property type="entry name" value="PAS domain"/>
    <property type="match status" value="1"/>
</dbReference>
<evidence type="ECO:0000259" key="3">
    <source>
        <dbReference type="PROSITE" id="PS50887"/>
    </source>
</evidence>
<dbReference type="SUPFAM" id="SSF55073">
    <property type="entry name" value="Nucleotide cyclase"/>
    <property type="match status" value="1"/>
</dbReference>
<organism evidence="4 5">
    <name type="scientific">Polaromonas vacuolata</name>
    <dbReference type="NCBI Taxonomy" id="37448"/>
    <lineage>
        <taxon>Bacteria</taxon>
        <taxon>Pseudomonadati</taxon>
        <taxon>Pseudomonadota</taxon>
        <taxon>Betaproteobacteria</taxon>
        <taxon>Burkholderiales</taxon>
        <taxon>Comamonadaceae</taxon>
        <taxon>Polaromonas</taxon>
    </lineage>
</organism>
<evidence type="ECO:0000259" key="2">
    <source>
        <dbReference type="PROSITE" id="PS50883"/>
    </source>
</evidence>
<keyword evidence="1" id="KW-0472">Membrane</keyword>
<dbReference type="PANTHER" id="PTHR44757:SF2">
    <property type="entry name" value="BIOFILM ARCHITECTURE MAINTENANCE PROTEIN MBAA"/>
    <property type="match status" value="1"/>
</dbReference>
<dbReference type="Pfam" id="PF00990">
    <property type="entry name" value="GGDEF"/>
    <property type="match status" value="1"/>
</dbReference>
<dbReference type="SMART" id="SM00267">
    <property type="entry name" value="GGDEF"/>
    <property type="match status" value="1"/>
</dbReference>
<accession>A0A6H2HCR4</accession>
<dbReference type="PANTHER" id="PTHR44757">
    <property type="entry name" value="DIGUANYLATE CYCLASE DGCP"/>
    <property type="match status" value="1"/>
</dbReference>
<dbReference type="CDD" id="cd01949">
    <property type="entry name" value="GGDEF"/>
    <property type="match status" value="1"/>
</dbReference>
<keyword evidence="1" id="KW-0812">Transmembrane</keyword>
<dbReference type="SMART" id="SM00052">
    <property type="entry name" value="EAL"/>
    <property type="match status" value="1"/>
</dbReference>
<dbReference type="GO" id="GO:0071111">
    <property type="term" value="F:cyclic-guanylate-specific phosphodiesterase activity"/>
    <property type="evidence" value="ECO:0007669"/>
    <property type="project" value="UniProtKB-EC"/>
</dbReference>
<proteinExistence type="predicted"/>
<dbReference type="PROSITE" id="PS50883">
    <property type="entry name" value="EAL"/>
    <property type="match status" value="1"/>
</dbReference>
<evidence type="ECO:0000313" key="4">
    <source>
        <dbReference type="EMBL" id="QJC57384.1"/>
    </source>
</evidence>
<feature type="transmembrane region" description="Helical" evidence="1">
    <location>
        <begin position="7"/>
        <end position="30"/>
    </location>
</feature>
<feature type="transmembrane region" description="Helical" evidence="1">
    <location>
        <begin position="211"/>
        <end position="231"/>
    </location>
</feature>
<gene>
    <name evidence="4" type="primary">pdeB_3</name>
    <name evidence="4" type="ORF">HC248_02709</name>
</gene>
<dbReference type="InterPro" id="IPR029787">
    <property type="entry name" value="Nucleotide_cyclase"/>
</dbReference>
<dbReference type="Proteomes" id="UP000502041">
    <property type="component" value="Chromosome"/>
</dbReference>
<feature type="transmembrane region" description="Helical" evidence="1">
    <location>
        <begin position="336"/>
        <end position="359"/>
    </location>
</feature>
<dbReference type="Gene3D" id="3.20.20.450">
    <property type="entry name" value="EAL domain"/>
    <property type="match status" value="1"/>
</dbReference>
<dbReference type="InterPro" id="IPR001633">
    <property type="entry name" value="EAL_dom"/>
</dbReference>
<dbReference type="InterPro" id="IPR035919">
    <property type="entry name" value="EAL_sf"/>
</dbReference>
<dbReference type="InterPro" id="IPR043128">
    <property type="entry name" value="Rev_trsase/Diguanyl_cyclase"/>
</dbReference>
<name>A0A6H2HCR4_9BURK</name>
<feature type="transmembrane region" description="Helical" evidence="1">
    <location>
        <begin position="281"/>
        <end position="300"/>
    </location>
</feature>
<keyword evidence="4" id="KW-0378">Hydrolase</keyword>
<evidence type="ECO:0000256" key="1">
    <source>
        <dbReference type="SAM" id="Phobius"/>
    </source>
</evidence>
<dbReference type="Gene3D" id="3.30.70.270">
    <property type="match status" value="1"/>
</dbReference>
<dbReference type="KEGG" id="pvac:HC248_02709"/>
<dbReference type="SUPFAM" id="SSF141868">
    <property type="entry name" value="EAL domain-like"/>
    <property type="match status" value="1"/>
</dbReference>
<dbReference type="PROSITE" id="PS50887">
    <property type="entry name" value="GGDEF"/>
    <property type="match status" value="1"/>
</dbReference>
<feature type="transmembrane region" description="Helical" evidence="1">
    <location>
        <begin position="251"/>
        <end position="269"/>
    </location>
</feature>
<feature type="transmembrane region" description="Helical" evidence="1">
    <location>
        <begin position="188"/>
        <end position="206"/>
    </location>
</feature>
<keyword evidence="5" id="KW-1185">Reference proteome</keyword>
<dbReference type="EC" id="3.1.4.52" evidence="4"/>
<dbReference type="InterPro" id="IPR000014">
    <property type="entry name" value="PAS"/>
</dbReference>
<dbReference type="RefSeq" id="WP_168922908.1">
    <property type="nucleotide sequence ID" value="NZ_CP051461.1"/>
</dbReference>
<dbReference type="InterPro" id="IPR000160">
    <property type="entry name" value="GGDEF_dom"/>
</dbReference>
<dbReference type="CDD" id="cd01948">
    <property type="entry name" value="EAL"/>
    <property type="match status" value="1"/>
</dbReference>
<dbReference type="Pfam" id="PF00563">
    <property type="entry name" value="EAL"/>
    <property type="match status" value="1"/>
</dbReference>
<keyword evidence="1" id="KW-1133">Transmembrane helix</keyword>
<protein>
    <submittedName>
        <fullName evidence="4">Cyclic di-GMP phosphodiesterase PdeB</fullName>
        <ecNumber evidence="4">3.1.4.52</ecNumber>
    </submittedName>
</protein>
<dbReference type="CDD" id="cd00130">
    <property type="entry name" value="PAS"/>
    <property type="match status" value="1"/>
</dbReference>
<dbReference type="EMBL" id="CP051461">
    <property type="protein sequence ID" value="QJC57384.1"/>
    <property type="molecule type" value="Genomic_DNA"/>
</dbReference>
<dbReference type="NCBIfam" id="TIGR00254">
    <property type="entry name" value="GGDEF"/>
    <property type="match status" value="1"/>
</dbReference>
<feature type="domain" description="EAL" evidence="2">
    <location>
        <begin position="683"/>
        <end position="938"/>
    </location>
</feature>
<dbReference type="InterPro" id="IPR052155">
    <property type="entry name" value="Biofilm_reg_signaling"/>
</dbReference>
<sequence>MKKLFECLLEAIATQLFPALLVIATITILLTQAIETKKFPTILPIQAVEQANPRQSINHQDMLEKLKLIAPKQVVRTQLSTNPFWFSLAVIASESNQDYSVLFNSRHAMALTCWDQKTNVLFGNADRSSTSGMIEVSGAGFALKVPRAKNTELLCRGLFRGPAKISAELLSPTALEANDITHNRTGSLIEAGIGVLAISMLLTAIVNRSRLYWAFVGWLLINMRMAALSAGTDFTFFGWRLPPSVLVLDRQWTICMYFAMTAALFLLLFKDELKELKTGWLLTSTQVAAVVFIVVCPFITYEQIILSLWITSPLGVAIIIYYLIKVIRKFKSRMALWYAASIFVTVLATLNEVFAAAAGQFFSGVAIHGFNSVTAALVSALLATAAVAEHIRSDKISKEASYADSPVGLFTVHRDGHIIKSNPAFNELLGEFDDKRRKHLTAYFDDRVVQQIMTLKDATTHVSIEIETKHANKITGNDRWFNVGVSAVDGRLIECSLQDVTYRVLAAERIEYAASHDLLTGCLNLRGIGMAMEKHEIQPASLAYFDLDRFKLINDLYGHNAGDIVLNQVCSRIKTLIGPDELLVRVGGDEFVIVFLSDKIEISASFCEKLIHIISSEPYKIESQSFTLAISGGLVGTERFTNAPLKEIISAADTLCRMAKKRPNEQLVIMRSNDEFFTHHKDSLELITCLQNSQTPEGLYLVMQPEMSLIAPFDSLNFEVLIRMKKPDGGIVPAAVIIEAAEAHGKTAIIDMWVLSTTIAWIEKNHALLTNTRFIGINLSGGSLNDNSFNEELFKLLGKHPLALKKIFLEITESVALTDMANMQKFISRVRQIGAKVGLDDFGAGYSSFGYLRGLSVDALKLDGSLVKGASDNAAGMAIVESIASLVSGLGMKSIGEFAENLAIIKVLVRAGVDYAQGYGISKPVMPEQILLANSSADFITDPATLEYVKSLQASTEKTKELATDIFDFVPGGRLH</sequence>
<feature type="transmembrane region" description="Helical" evidence="1">
    <location>
        <begin position="306"/>
        <end position="324"/>
    </location>
</feature>